<feature type="transmembrane region" description="Helical" evidence="2">
    <location>
        <begin position="199"/>
        <end position="218"/>
    </location>
</feature>
<evidence type="ECO:0000256" key="1">
    <source>
        <dbReference type="SAM" id="MobiDB-lite"/>
    </source>
</evidence>
<reference evidence="3 4" key="1">
    <citation type="submission" date="2020-04" db="EMBL/GenBank/DDBJ databases">
        <authorList>
            <person name="Alioto T."/>
            <person name="Alioto T."/>
            <person name="Gomez Garrido J."/>
        </authorList>
    </citation>
    <scope>NUCLEOTIDE SEQUENCE [LARGE SCALE GENOMIC DNA]</scope>
</reference>
<dbReference type="AlphaFoldDB" id="A0A8S1E0L2"/>
<keyword evidence="2" id="KW-0812">Transmembrane</keyword>
<evidence type="ECO:0000313" key="3">
    <source>
        <dbReference type="EMBL" id="CAB3385675.1"/>
    </source>
</evidence>
<dbReference type="EMBL" id="CADEPI010000427">
    <property type="protein sequence ID" value="CAB3385675.1"/>
    <property type="molecule type" value="Genomic_DNA"/>
</dbReference>
<comment type="caution">
    <text evidence="3">The sequence shown here is derived from an EMBL/GenBank/DDBJ whole genome shotgun (WGS) entry which is preliminary data.</text>
</comment>
<dbReference type="InterPro" id="IPR040346">
    <property type="entry name" value="GEX1/Brambleberry"/>
</dbReference>
<evidence type="ECO:0000256" key="2">
    <source>
        <dbReference type="SAM" id="Phobius"/>
    </source>
</evidence>
<sequence>MAKQRGSLPRQGDCWKSAIASLETGCNQLDENQHAMLALTLADCFLEMSGASRHDCGGLQDAANRASCIKGMPDRAFGVFTEFFSHVTNMCFYLKSSVWHEIARKTADSLLTMSMRVDRQMKDMLTSNEKLIAHQVKTIALQEQVINNGVNLDEVIKNSATSVARLLSEFQESTMEQRLALLDLSQRLSALQSWAVGEVSWLESLAFFALAVCTAYLTTAWTRAAQARGWIFILLFVGVLLEQAIFKIVLSKLDGASTLFVKDFEQENIYFWVWKLRYLIVVLCFMVYLYCIFTYVDYSQENNKLLTTIHDVVLKLQSTTTIDTLDVREPVRLDQIETDKSDVDNDRTRRETSVTFVRVEQKTYTGKSKVPTRSRRKTMAILEDDGDLESPNSTRYNLRNTPVRQLTSDN</sequence>
<keyword evidence="2" id="KW-1133">Transmembrane helix</keyword>
<dbReference type="PANTHER" id="PTHR33538:SF2">
    <property type="entry name" value="PROTEIN GAMETE EXPRESSED 1"/>
    <property type="match status" value="1"/>
</dbReference>
<feature type="transmembrane region" description="Helical" evidence="2">
    <location>
        <begin position="230"/>
        <end position="249"/>
    </location>
</feature>
<gene>
    <name evidence="3" type="ORF">CLODIP_2_CD03113</name>
</gene>
<dbReference type="OrthoDB" id="377549at2759"/>
<feature type="transmembrane region" description="Helical" evidence="2">
    <location>
        <begin position="269"/>
        <end position="296"/>
    </location>
</feature>
<evidence type="ECO:0000313" key="4">
    <source>
        <dbReference type="Proteomes" id="UP000494165"/>
    </source>
</evidence>
<feature type="region of interest" description="Disordered" evidence="1">
    <location>
        <begin position="367"/>
        <end position="396"/>
    </location>
</feature>
<keyword evidence="4" id="KW-1185">Reference proteome</keyword>
<accession>A0A8S1E0L2</accession>
<evidence type="ECO:0008006" key="5">
    <source>
        <dbReference type="Google" id="ProtNLM"/>
    </source>
</evidence>
<dbReference type="Proteomes" id="UP000494165">
    <property type="component" value="Unassembled WGS sequence"/>
</dbReference>
<name>A0A8S1E0L2_9INSE</name>
<proteinExistence type="predicted"/>
<protein>
    <recommendedName>
        <fullName evidence="5">Protein GAMETE EXPRESSED 1</fullName>
    </recommendedName>
</protein>
<keyword evidence="2" id="KW-0472">Membrane</keyword>
<dbReference type="PANTHER" id="PTHR33538">
    <property type="entry name" value="PROTEIN GAMETE EXPRESSED 1"/>
    <property type="match status" value="1"/>
</dbReference>
<organism evidence="3 4">
    <name type="scientific">Cloeon dipterum</name>
    <dbReference type="NCBI Taxonomy" id="197152"/>
    <lineage>
        <taxon>Eukaryota</taxon>
        <taxon>Metazoa</taxon>
        <taxon>Ecdysozoa</taxon>
        <taxon>Arthropoda</taxon>
        <taxon>Hexapoda</taxon>
        <taxon>Insecta</taxon>
        <taxon>Pterygota</taxon>
        <taxon>Palaeoptera</taxon>
        <taxon>Ephemeroptera</taxon>
        <taxon>Pisciforma</taxon>
        <taxon>Baetidae</taxon>
        <taxon>Cloeon</taxon>
    </lineage>
</organism>